<dbReference type="InterPro" id="IPR015424">
    <property type="entry name" value="PyrdxlP-dep_Trfase"/>
</dbReference>
<gene>
    <name evidence="3" type="ORF">FCN74_01020</name>
</gene>
<dbReference type="Gene3D" id="3.90.1150.10">
    <property type="entry name" value="Aspartate Aminotransferase, domain 1"/>
    <property type="match status" value="1"/>
</dbReference>
<name>A0A4V6XYB4_9FLAO</name>
<dbReference type="GO" id="GO:0008483">
    <property type="term" value="F:transaminase activity"/>
    <property type="evidence" value="ECO:0007669"/>
    <property type="project" value="UniProtKB-KW"/>
</dbReference>
<dbReference type="Proteomes" id="UP000306552">
    <property type="component" value="Unassembled WGS sequence"/>
</dbReference>
<dbReference type="AlphaFoldDB" id="A0A4V6XYB4"/>
<evidence type="ECO:0000259" key="2">
    <source>
        <dbReference type="Pfam" id="PF00266"/>
    </source>
</evidence>
<dbReference type="Pfam" id="PF00266">
    <property type="entry name" value="Aminotran_5"/>
    <property type="match status" value="1"/>
</dbReference>
<dbReference type="OrthoDB" id="513408at2"/>
<keyword evidence="3" id="KW-0032">Aminotransferase</keyword>
<comment type="caution">
    <text evidence="3">The sequence shown here is derived from an EMBL/GenBank/DDBJ whole genome shotgun (WGS) entry which is preliminary data.</text>
</comment>
<protein>
    <submittedName>
        <fullName evidence="3">Aminotransferase class V-fold PLP-dependent enzyme</fullName>
    </submittedName>
</protein>
<accession>A0A4V6XYB4</accession>
<keyword evidence="1" id="KW-0663">Pyridoxal phosphate</keyword>
<proteinExistence type="predicted"/>
<dbReference type="InterPro" id="IPR015422">
    <property type="entry name" value="PyrdxlP-dep_Trfase_small"/>
</dbReference>
<evidence type="ECO:0000313" key="3">
    <source>
        <dbReference type="EMBL" id="TKS57035.1"/>
    </source>
</evidence>
<dbReference type="InterPro" id="IPR000192">
    <property type="entry name" value="Aminotrans_V_dom"/>
</dbReference>
<keyword evidence="3" id="KW-0808">Transferase</keyword>
<dbReference type="PANTHER" id="PTHR43586">
    <property type="entry name" value="CYSTEINE DESULFURASE"/>
    <property type="match status" value="1"/>
</dbReference>
<dbReference type="Gene3D" id="3.40.640.10">
    <property type="entry name" value="Type I PLP-dependent aspartate aminotransferase-like (Major domain)"/>
    <property type="match status" value="1"/>
</dbReference>
<organism evidence="3 4">
    <name type="scientific">Mesohalobacter halotolerans</name>
    <dbReference type="NCBI Taxonomy" id="1883405"/>
    <lineage>
        <taxon>Bacteria</taxon>
        <taxon>Pseudomonadati</taxon>
        <taxon>Bacteroidota</taxon>
        <taxon>Flavobacteriia</taxon>
        <taxon>Flavobacteriales</taxon>
        <taxon>Flavobacteriaceae</taxon>
        <taxon>Mesohalobacter</taxon>
    </lineage>
</organism>
<dbReference type="InterPro" id="IPR015421">
    <property type="entry name" value="PyrdxlP-dep_Trfase_major"/>
</dbReference>
<sequence length="357" mass="40551">MNTKVIFPQTQNLTYLNTAACGLLSKNVLHQKQEDIKAFYRQGKAFLEDEDEIVSRTKAKVANIFNVDQNKVAITPNFSLAFNIVLDTLNKSASFLFLEEDYPSVRLPIKTRGFPSKTIHITQNVEDDIHKHIANYKPDFLALSQTQYLNGVHLQTKFFQNLKNDFPNLKILVDGTQYLGVEDFDFKNSGIDLMIASGYKWLNAGLGNCIVMLSEDLYKALKPQQIGANSLMDKSQEASKPMGFLEPGHYDLIAIKSLETALDLHYHTVGILNIQNHLKHLSQIAFEAFNSHKLLDEVVVKRPQHSTIFNLNISQDRFQDFENANIKLSIRGHGLRVSFHYHNSKADIDRILTLVST</sequence>
<dbReference type="SUPFAM" id="SSF53383">
    <property type="entry name" value="PLP-dependent transferases"/>
    <property type="match status" value="1"/>
</dbReference>
<reference evidence="3 4" key="1">
    <citation type="submission" date="2019-04" db="EMBL/GenBank/DDBJ databases">
        <title>Psychroflexus halotolerans sp. nov., isolated from a marine solar saltern.</title>
        <authorList>
            <person name="Feng X."/>
        </authorList>
    </citation>
    <scope>NUCLEOTIDE SEQUENCE [LARGE SCALE GENOMIC DNA]</scope>
    <source>
        <strain evidence="3 4">WDS2C27</strain>
    </source>
</reference>
<evidence type="ECO:0000313" key="4">
    <source>
        <dbReference type="Proteomes" id="UP000306552"/>
    </source>
</evidence>
<feature type="domain" description="Aminotransferase class V" evidence="2">
    <location>
        <begin position="15"/>
        <end position="349"/>
    </location>
</feature>
<evidence type="ECO:0000256" key="1">
    <source>
        <dbReference type="ARBA" id="ARBA00022898"/>
    </source>
</evidence>
<keyword evidence="4" id="KW-1185">Reference proteome</keyword>
<dbReference type="PANTHER" id="PTHR43586:SF15">
    <property type="entry name" value="BLR3095 PROTEIN"/>
    <property type="match status" value="1"/>
</dbReference>
<dbReference type="EMBL" id="SWMU01000001">
    <property type="protein sequence ID" value="TKS57035.1"/>
    <property type="molecule type" value="Genomic_DNA"/>
</dbReference>
<dbReference type="RefSeq" id="WP_138930739.1">
    <property type="nucleotide sequence ID" value="NZ_SWMU01000001.1"/>
</dbReference>